<organism evidence="3 4">
    <name type="scientific">Nonomuraea pusilla</name>
    <dbReference type="NCBI Taxonomy" id="46177"/>
    <lineage>
        <taxon>Bacteria</taxon>
        <taxon>Bacillati</taxon>
        <taxon>Actinomycetota</taxon>
        <taxon>Actinomycetes</taxon>
        <taxon>Streptosporangiales</taxon>
        <taxon>Streptosporangiaceae</taxon>
        <taxon>Nonomuraea</taxon>
    </lineage>
</organism>
<keyword evidence="2" id="KW-0732">Signal</keyword>
<reference evidence="3 4" key="1">
    <citation type="submission" date="2016-10" db="EMBL/GenBank/DDBJ databases">
        <authorList>
            <person name="de Groot N.N."/>
        </authorList>
    </citation>
    <scope>NUCLEOTIDE SEQUENCE [LARGE SCALE GENOMIC DNA]</scope>
    <source>
        <strain evidence="3 4">DSM 43357</strain>
    </source>
</reference>
<sequence length="219" mass="24113">MRKSVGLLLASGLIATPLAVSGQATAATTTATATTGAATSAQAKPYSSFKISLKHTKRTKRGGKITYYLKAKNLGPHYADYYWIGGEVPKGVVPTLRWGAAKGTKCTWEGRWFWCWGKYRLEKGATDWLNFQVTLKKGTKGIAKARLGIIAYDVPLGAENIDKEELERIGIKGYTWLKTAKTTIVTPPRRPTKTWTPPPVVQEYNPPASHEESNKKKDT</sequence>
<accession>A0A1H7QUT5</accession>
<evidence type="ECO:0000313" key="4">
    <source>
        <dbReference type="Proteomes" id="UP000198953"/>
    </source>
</evidence>
<evidence type="ECO:0000256" key="2">
    <source>
        <dbReference type="SAM" id="SignalP"/>
    </source>
</evidence>
<dbReference type="EMBL" id="FOBF01000005">
    <property type="protein sequence ID" value="SEL51683.1"/>
    <property type="molecule type" value="Genomic_DNA"/>
</dbReference>
<dbReference type="OrthoDB" id="3522111at2"/>
<proteinExistence type="predicted"/>
<evidence type="ECO:0000313" key="3">
    <source>
        <dbReference type="EMBL" id="SEL51683.1"/>
    </source>
</evidence>
<keyword evidence="4" id="KW-1185">Reference proteome</keyword>
<feature type="signal peptide" evidence="2">
    <location>
        <begin position="1"/>
        <end position="26"/>
    </location>
</feature>
<evidence type="ECO:0008006" key="5">
    <source>
        <dbReference type="Google" id="ProtNLM"/>
    </source>
</evidence>
<dbReference type="AlphaFoldDB" id="A0A1H7QUT5"/>
<feature type="chain" id="PRO_5011462834" description="DUF11 domain-containing protein" evidence="2">
    <location>
        <begin position="27"/>
        <end position="219"/>
    </location>
</feature>
<evidence type="ECO:0000256" key="1">
    <source>
        <dbReference type="SAM" id="MobiDB-lite"/>
    </source>
</evidence>
<feature type="region of interest" description="Disordered" evidence="1">
    <location>
        <begin position="187"/>
        <end position="219"/>
    </location>
</feature>
<protein>
    <recommendedName>
        <fullName evidence="5">DUF11 domain-containing protein</fullName>
    </recommendedName>
</protein>
<gene>
    <name evidence="3" type="ORF">SAMN05660976_02692</name>
</gene>
<feature type="compositionally biased region" description="Basic and acidic residues" evidence="1">
    <location>
        <begin position="209"/>
        <end position="219"/>
    </location>
</feature>
<name>A0A1H7QUT5_9ACTN</name>
<dbReference type="RefSeq" id="WP_091100544.1">
    <property type="nucleotide sequence ID" value="NZ_FOBF01000005.1"/>
</dbReference>
<dbReference type="Proteomes" id="UP000198953">
    <property type="component" value="Unassembled WGS sequence"/>
</dbReference>